<protein>
    <submittedName>
        <fullName evidence="1">Uncharacterized protein</fullName>
    </submittedName>
</protein>
<evidence type="ECO:0000313" key="1">
    <source>
        <dbReference type="EMBL" id="KAI3364512.1"/>
    </source>
</evidence>
<reference evidence="1" key="1">
    <citation type="submission" date="2022-04" db="EMBL/GenBank/DDBJ databases">
        <title>Jade perch genome.</title>
        <authorList>
            <person name="Chao B."/>
        </authorList>
    </citation>
    <scope>NUCLEOTIDE SEQUENCE</scope>
    <source>
        <strain evidence="1">CB-2022</strain>
    </source>
</reference>
<organism evidence="1 2">
    <name type="scientific">Scortum barcoo</name>
    <name type="common">barcoo grunter</name>
    <dbReference type="NCBI Taxonomy" id="214431"/>
    <lineage>
        <taxon>Eukaryota</taxon>
        <taxon>Metazoa</taxon>
        <taxon>Chordata</taxon>
        <taxon>Craniata</taxon>
        <taxon>Vertebrata</taxon>
        <taxon>Euteleostomi</taxon>
        <taxon>Actinopterygii</taxon>
        <taxon>Neopterygii</taxon>
        <taxon>Teleostei</taxon>
        <taxon>Neoteleostei</taxon>
        <taxon>Acanthomorphata</taxon>
        <taxon>Eupercaria</taxon>
        <taxon>Centrarchiformes</taxon>
        <taxon>Terapontoidei</taxon>
        <taxon>Terapontidae</taxon>
        <taxon>Scortum</taxon>
    </lineage>
</organism>
<name>A0ACB8W9A3_9TELE</name>
<evidence type="ECO:0000313" key="2">
    <source>
        <dbReference type="Proteomes" id="UP000831701"/>
    </source>
</evidence>
<keyword evidence="2" id="KW-1185">Reference proteome</keyword>
<accession>A0ACB8W9A3</accession>
<dbReference type="Proteomes" id="UP000831701">
    <property type="component" value="Chromosome 13"/>
</dbReference>
<gene>
    <name evidence="1" type="ORF">L3Q82_011298</name>
</gene>
<proteinExistence type="predicted"/>
<sequence>MAVVFLLFNWAVQAFLLLLFLTFVAFLGYSLYIKYIHLKYDHIPGPPRDRSETCGPFCRINILHYVMILVTCPEATKEILMSPKYPKDKFLYKRLFNLFGQSNFDDGVGAVGRHACTQPWGALVFRVRVEDVVLPIRTAWGLPVRKFKDPVTEGAVEPEVGEGSVEGEGEGEHLQLTYWACRQTEVGPVSPGGRRFLGNGLVTAQDHEKWYKQRRIMDPAFSSLYLRGLMGTFNERAEKLMEKLSDVADQKTEVKMLDLFNCVTLDVIAKVAFGVDLDLLKNSTPFPKAIETCLKGMVYYVRDTFFEYKPKNRPFIKEVKGACKLLRTTGARWIEDRKTAMHNGDDIPKDILTQIIKSAGKEESMTKEDEELMLDNFVTFFIAGQETTANQLAFCIMELGRNPDILEKVKKEVDDVIGMKQDISYDDLGQLIYLSQVLKETLRIYPTAPGTSREVLEDVVTDTFTIPEGVTCLFSSYSTGRMEKFFKDPLKFDPDRFHPDAPKPYYCYYPFALGPRSCLGQNFAQMEAKVVMAKLVQRFDFTLLPGQSFDIQDTGTLRPKSGVVCSAFLLLLFLTFVAFLGYSLYIKYIHLKYDHIPGPPRDSFFFGHLPTMLKMTKNDEVIHDKFLEWQVLSETYGPFCRVNVLHYVSILVTCPEATKEILMSPKYPKDKFSTKKMFNLFGQRFLGNGLITAHDHKMWYKQRRIMDPAFSSLYLRGLMGTFNERAEKLMEKLSDVADQKTEVKMLDLVNCVTLDVIAKVAFGVDLDLLKNSTPFPKAIETCLKGLVFYVRDLFFEVRLHCNCCAQLEPGGSRTEGPPCTTGDDVPKDILTQIIKSAGKEESMTKEDEELMLDNFVTFFIAGQETTANQLAFCIMELGRNPDVLEKVKKEVDDVIGMKQDISYDDLGQLIYLSQVLKETLRIYATAPGTSREVTEDVVINGFTIPKGVVCFAFLLLLFLTFVAFLGYSLYIKYIHLKYDHIPGPPRDSFFFGHSPTMLKIMKNEEVIHDKVLEWQVLAETYGPYCRINILHFVTILVTCPEATKEILMSPKYPKDKFSSKRMFNLFGQRFLGNGLITVQDHKMWYKQRRIMDPAFSSLYLRGLMGTFNERAEKLMEKLSDVADQKTEVKMLDLVNCVTLDVIAKVAFGVDLDLLKNSTPFPKAIETCLKGLVLYVRDLFFEYKPKNRPFIKEVKDACQLLRTTGARWIEDRRTAMHNGDDVPKDILTQIIKSAGKGFGSKTRTFSMYWSGLQPSVKRHGMRISTSKSEAMVLDRKRVACPLQVGGEVLPQVEEFKYLWALFTSEGKMEREIDRRIGAASAVMRRSVYRTVGEEGAESKGKALDLPSQSTLPTLTYEGSMTKEDEELMLDNFVTFFIAGQETTANQLAFCIMELGRNPDVLEKVKKEVDDVIGMKQDISYDDLGQLIYLSQFCLNVFQATDLRCTPHVVTSLQVLKETLRIYATAPGTSREVTEDVVINGFTIPKGVVCFFSSYVTGRMEKFFKDPLKFDPDRFHPDAPKPYYCYYPFSLGPRSCLGQNFAQMEAKVVMAKLVQRFDFTLLPGQSFDIQDTGTFRPKSGVVCSEILMSPKYPKDKFSSKRMFNLFGQRFLGNGLITAHDHEKWYKQRRIMDPAFSSLYLRGLMGTFNERAEKLMEKLSNVADQKTEVKMLDLFNCVTLDVIAKVAFGVDLDLLKNSTPFPKAIETCLKGLVFYVRDLFFEYKPKNRPFIKEVKDACQLLRTTGARWIEDRRTAMHNGDDVPKDILTQIIKSAGKVDQQGPLHPGLALPGPHPGARPGVGAQAKRWWPGLCPQDPAGLSQPEMATWARPVPVGSPPAGRGRSMRGRCNVVWVVVVAGGLDDLNPWTKTLAIGTWNVTSLGGKEPELVQEVERYQLEIVGLTSMHSLGSGTQLLERGWTLHYSGVAQGEWRRSGVGLLIAPQLSRHVLEFTPVNERVASLRLRVGDRSLAVVCAYWAEQQYRVPGSSWSPWEGGGSWTDLADPNAIVRVCWERLGRALCQGGLQFPLHCRRGSSKVVDARSLVPVVAATPEPGGGHRKLTGTRQAKQAATRTILDSKPRVWEEFSEAMEEDYRSASKRFWQTIQAPQKGEAVLCQHCLQCGWGAVDLNWGHCWTGGRNTSRISSIPPTCLPMRKQEAGDSEVDSSITQAEVTEVVRKLLRWQGAGGSLPNQSTCALWIWRRHSTVSLVVFCGECSASMGSGAFAKGCSVSVRPEQELGLRIASRFLCVSQGPEGVMQFGNHRISSLLFADDVVLLASSSQDLQHVLERFAAECEMSFFRRVAGRSFRDLEEEVFQTCPTGRRPREDPGHTGETMSLGWPGNASGPPGRAGGSVWEGSMTKEDEELMLDNFVTFFIAGQETTANQLAFCIMELGRNPDVLEKVKKEVDDVIGMKQDISYDDLGQLIYLSQVLKETLRIYATAPATTREVTEDVVINSFTIPKGVVCFFSSYATGRMEKFFKDPLKFDPDRFHPDAPKPYYCYYPFALGPRSCLGQNFAQMEAKVVMAKLVQRFDFTLLPGQSFDIRDTGTLRPKSGVVCSAFLLLLFLTFVAFLGYSLYIKYIHLKYDHIPGPPRDRFLGNGLVTVYDHEKWYKQRRIMDPAFSSLYLRGLMGTFNERAEKLMEKLSDVADQKTEVKMLDLVNCVTLDVIAKIAFGVDLDLLKNSSPFPKAIETCLKGMLYYARDFLFEYKPKNGPFIKEVKDACQLLRTTGARWIEDRRTAMHNSDDVPKDILTQIIKSAGKEEGMTKEDEEVMLDNFVTFFIAGQETTANQLAFCIMELGRNPDVLEKVKKEVDDVIGMKQDISYDDLGQLIYLSQVLKETLRIYATAPGTTRVVTEDVVINDFTIPKGVVCIALLLLLPLCPRSALMPGTELCSAGEGSNMAKNPSEGPKDELSQLTDEELLRCSKEELLRRLRRVDAEKMNLMIEHGNMMKDINRRLQVHLHEIRSLKEINQKLQDDNHELRELCCFLDDDRQKGKKLSREWQRFGRYTASAMWKEVGAYMMKLKELEANQDTVLRENCELKEIILMLDEERNGAGSRSSIDSQSSLTNLNGGTGTVRDVGDGSSTSSTGSAGSPDHHNHNHIHKPGSEGGKMGPAMRRSMDDLSAPHHHRSIPNGLNEAKEALREECIKGGPGKGPSMGLGGVGGVAEWRAVASLALISHCSTPPPPPPLLCLGEFSISTFQIRLERKQRAGAMSCLSDGVSSPPADEPVESLKPFQGPVVYVLGLPDFNRDVNPLTPPPSLGGPFEIYVVLLLPVATSACFPFEVFEMLIPPLPFFSSPPLLQIPPPTTSDSWRLKCGSWRTITTSFSRSQSRRLVRGMNEQCNPGDLRALRKGMTLYHSESQLSSLPQRQDAMHMGTGRLPTSESSPATGYLSCVQKPEAVVHAMKVLEVHENLDKQVPEDYEDDLSEKEKAIVREMCNVVWRKLGDAAGSKLSIRQHLSGNQFKGPL</sequence>
<dbReference type="EMBL" id="CM041543">
    <property type="protein sequence ID" value="KAI3364512.1"/>
    <property type="molecule type" value="Genomic_DNA"/>
</dbReference>
<comment type="caution">
    <text evidence="1">The sequence shown here is derived from an EMBL/GenBank/DDBJ whole genome shotgun (WGS) entry which is preliminary data.</text>
</comment>